<reference evidence="2 3" key="1">
    <citation type="submission" date="2024-04" db="EMBL/GenBank/DDBJ databases">
        <title>draft genome sequnece of Paenibacillus filicis.</title>
        <authorList>
            <person name="Kim D.-U."/>
        </authorList>
    </citation>
    <scope>NUCLEOTIDE SEQUENCE [LARGE SCALE GENOMIC DNA]</scope>
    <source>
        <strain evidence="2 3">KACC14197</strain>
    </source>
</reference>
<dbReference type="EMBL" id="JBBPCC010000001">
    <property type="protein sequence ID" value="MEK8126941.1"/>
    <property type="molecule type" value="Genomic_DNA"/>
</dbReference>
<dbReference type="Gene3D" id="3.40.50.2000">
    <property type="entry name" value="Glycogen Phosphorylase B"/>
    <property type="match status" value="2"/>
</dbReference>
<protein>
    <submittedName>
        <fullName evidence="2">Glycosyltransferase family 4 protein</fullName>
        <ecNumber evidence="2">2.4.-.-</ecNumber>
    </submittedName>
</protein>
<organism evidence="2 3">
    <name type="scientific">Paenibacillus filicis</name>
    <dbReference type="NCBI Taxonomy" id="669464"/>
    <lineage>
        <taxon>Bacteria</taxon>
        <taxon>Bacillati</taxon>
        <taxon>Bacillota</taxon>
        <taxon>Bacilli</taxon>
        <taxon>Bacillales</taxon>
        <taxon>Paenibacillaceae</taxon>
        <taxon>Paenibacillus</taxon>
    </lineage>
</organism>
<name>A0ABU9DDL5_9BACL</name>
<evidence type="ECO:0000313" key="2">
    <source>
        <dbReference type="EMBL" id="MEK8126941.1"/>
    </source>
</evidence>
<keyword evidence="2" id="KW-0808">Transferase</keyword>
<dbReference type="GO" id="GO:0016757">
    <property type="term" value="F:glycosyltransferase activity"/>
    <property type="evidence" value="ECO:0007669"/>
    <property type="project" value="UniProtKB-KW"/>
</dbReference>
<accession>A0ABU9DDL5</accession>
<dbReference type="InterPro" id="IPR001296">
    <property type="entry name" value="Glyco_trans_1"/>
</dbReference>
<comment type="caution">
    <text evidence="2">The sequence shown here is derived from an EMBL/GenBank/DDBJ whole genome shotgun (WGS) entry which is preliminary data.</text>
</comment>
<evidence type="ECO:0000259" key="1">
    <source>
        <dbReference type="Pfam" id="PF00534"/>
    </source>
</evidence>
<dbReference type="SUPFAM" id="SSF53756">
    <property type="entry name" value="UDP-Glycosyltransferase/glycogen phosphorylase"/>
    <property type="match status" value="1"/>
</dbReference>
<dbReference type="RefSeq" id="WP_341413982.1">
    <property type="nucleotide sequence ID" value="NZ_JBBPCC010000001.1"/>
</dbReference>
<dbReference type="CDD" id="cd03801">
    <property type="entry name" value="GT4_PimA-like"/>
    <property type="match status" value="1"/>
</dbReference>
<dbReference type="EC" id="2.4.-.-" evidence="2"/>
<proteinExistence type="predicted"/>
<gene>
    <name evidence="2" type="ORF">WMW72_03360</name>
</gene>
<feature type="domain" description="Glycosyl transferase family 1" evidence="1">
    <location>
        <begin position="207"/>
        <end position="363"/>
    </location>
</feature>
<dbReference type="Pfam" id="PF00534">
    <property type="entry name" value="Glycos_transf_1"/>
    <property type="match status" value="1"/>
</dbReference>
<evidence type="ECO:0000313" key="3">
    <source>
        <dbReference type="Proteomes" id="UP001469365"/>
    </source>
</evidence>
<sequence length="391" mass="42806">MNNVWLGCSAGLGSGGLGGHLDFVYRAALEGGVSPHVYCREAPARAGFTSIPSPSWQRYVKYTPLRWKPSAHVYMGAVQFDKAVADAMPGVQAVYHSFPAFAEESFARVRRHSGINVLEAATTHVHELYASTMLEHRKFRMSGEPFSRPWVKRVLREYELADYITVASKLQWDTFVQHGVPEHKLLFAPLGVDTSRFAPIEGQPSRRSREKGEPFRIIAVGQVSLLKGFPYLLEAVLSLKDPDVEITLFGGVGWRGIRQLVETYRRQGLNIGVASGDPLPALHRSHLCVHASVSDGFGLAPLEAMAAGLPVVVTEGTGMKDAIENGRNGFVVPARDAAALAERLAELKENEALRMAIGSAARETALGYDVSRKVSEYAKLLLPIWNLSKSS</sequence>
<keyword evidence="3" id="KW-1185">Reference proteome</keyword>
<keyword evidence="2" id="KW-0328">Glycosyltransferase</keyword>
<dbReference type="PANTHER" id="PTHR12526">
    <property type="entry name" value="GLYCOSYLTRANSFERASE"/>
    <property type="match status" value="1"/>
</dbReference>
<dbReference type="Proteomes" id="UP001469365">
    <property type="component" value="Unassembled WGS sequence"/>
</dbReference>